<proteinExistence type="predicted"/>
<reference evidence="2" key="1">
    <citation type="submission" date="2015-10" db="EMBL/GenBank/DDBJ databases">
        <authorList>
            <person name="Luecker S."/>
            <person name="Luecker S."/>
        </authorList>
    </citation>
    <scope>NUCLEOTIDE SEQUENCE [LARGE SCALE GENOMIC DNA]</scope>
</reference>
<dbReference type="STRING" id="1742973.COMA2_310007"/>
<dbReference type="OrthoDB" id="4119964at2"/>
<protein>
    <recommendedName>
        <fullName evidence="3">DUF2971 domain-containing protein</fullName>
    </recommendedName>
</protein>
<sequence>MAQYGVLCFSRTWRNPVLWSHYADKHRGICLGFDVPDHLLKSVTYLKTRAPLAGLLQQGASSSDPGTLFHTKFAHWQYEEEIRRIVRLDQAVEQGGHHFWPFGAELELREVVAGSRCNLSENELRRSLGERAEGVTITKARPAFTRFEIVTQQRGFQFRRRRTSAAPMMGGHV</sequence>
<evidence type="ECO:0000313" key="1">
    <source>
        <dbReference type="EMBL" id="CUS37678.1"/>
    </source>
</evidence>
<dbReference type="Proteomes" id="UP000198736">
    <property type="component" value="Unassembled WGS sequence"/>
</dbReference>
<gene>
    <name evidence="1" type="ORF">COMA2_310007</name>
</gene>
<dbReference type="AlphaFoldDB" id="A0A0S4LL79"/>
<keyword evidence="2" id="KW-1185">Reference proteome</keyword>
<evidence type="ECO:0000313" key="2">
    <source>
        <dbReference type="Proteomes" id="UP000198736"/>
    </source>
</evidence>
<organism evidence="1 2">
    <name type="scientific">Candidatus Nitrospira nitrificans</name>
    <dbReference type="NCBI Taxonomy" id="1742973"/>
    <lineage>
        <taxon>Bacteria</taxon>
        <taxon>Pseudomonadati</taxon>
        <taxon>Nitrospirota</taxon>
        <taxon>Nitrospiria</taxon>
        <taxon>Nitrospirales</taxon>
        <taxon>Nitrospiraceae</taxon>
        <taxon>Nitrospira</taxon>
    </lineage>
</organism>
<evidence type="ECO:0008006" key="3">
    <source>
        <dbReference type="Google" id="ProtNLM"/>
    </source>
</evidence>
<dbReference type="RefSeq" id="WP_139077364.1">
    <property type="nucleotide sequence ID" value="NZ_CZPZ01000025.1"/>
</dbReference>
<name>A0A0S4LL79_9BACT</name>
<dbReference type="EMBL" id="CZPZ01000025">
    <property type="protein sequence ID" value="CUS37678.1"/>
    <property type="molecule type" value="Genomic_DNA"/>
</dbReference>
<accession>A0A0S4LL79</accession>